<comment type="caution">
    <text evidence="3">The sequence shown here is derived from an EMBL/GenBank/DDBJ whole genome shotgun (WGS) entry which is preliminary data.</text>
</comment>
<evidence type="ECO:0000256" key="2">
    <source>
        <dbReference type="SAM" id="MobiDB-lite"/>
    </source>
</evidence>
<dbReference type="PANTHER" id="PTHR34297:SF2">
    <property type="entry name" value="ASP23_GLS24 FAMILY ENVELOPE STRESS RESPONSE PROTEIN"/>
    <property type="match status" value="1"/>
</dbReference>
<dbReference type="InterPro" id="IPR005531">
    <property type="entry name" value="Asp23"/>
</dbReference>
<keyword evidence="4" id="KW-1185">Reference proteome</keyword>
<dbReference type="Proteomes" id="UP000621436">
    <property type="component" value="Unassembled WGS sequence"/>
</dbReference>
<sequence>MPNKKIGEISISDDVIGIIASLTVIEIEGVYSMSGGFAGGLANVLGRSDLSRGVKIDKDDNEVKVELYLILEYEYSIPDLAWKIQDKVKRTLEAMTGLNIIEVNIHVQGVNFPEGEEKDDIDFDEDEKEEEDLDEDNS</sequence>
<dbReference type="Pfam" id="PF03780">
    <property type="entry name" value="Asp23"/>
    <property type="match status" value="1"/>
</dbReference>
<dbReference type="AlphaFoldDB" id="A0A931AW24"/>
<feature type="region of interest" description="Disordered" evidence="2">
    <location>
        <begin position="114"/>
        <end position="138"/>
    </location>
</feature>
<evidence type="ECO:0000256" key="1">
    <source>
        <dbReference type="ARBA" id="ARBA00005721"/>
    </source>
</evidence>
<protein>
    <submittedName>
        <fullName evidence="3">Asp23/Gls24 family envelope stress response protein</fullName>
    </submittedName>
</protein>
<organism evidence="3 4">
    <name type="scientific">Halonatronomonas betaini</name>
    <dbReference type="NCBI Taxonomy" id="2778430"/>
    <lineage>
        <taxon>Bacteria</taxon>
        <taxon>Bacillati</taxon>
        <taxon>Bacillota</taxon>
        <taxon>Clostridia</taxon>
        <taxon>Halanaerobiales</taxon>
        <taxon>Halarsenatibacteraceae</taxon>
        <taxon>Halonatronomonas</taxon>
    </lineage>
</organism>
<dbReference type="RefSeq" id="WP_270454564.1">
    <property type="nucleotide sequence ID" value="NZ_JADPIE010000006.1"/>
</dbReference>
<evidence type="ECO:0000313" key="4">
    <source>
        <dbReference type="Proteomes" id="UP000621436"/>
    </source>
</evidence>
<proteinExistence type="inferred from homology"/>
<evidence type="ECO:0000313" key="3">
    <source>
        <dbReference type="EMBL" id="MBF8437570.1"/>
    </source>
</evidence>
<accession>A0A931AW24</accession>
<dbReference type="PANTHER" id="PTHR34297">
    <property type="entry name" value="HYPOTHETICAL CYTOSOLIC PROTEIN-RELATED"/>
    <property type="match status" value="1"/>
</dbReference>
<dbReference type="EMBL" id="JADPIE010000006">
    <property type="protein sequence ID" value="MBF8437570.1"/>
    <property type="molecule type" value="Genomic_DNA"/>
</dbReference>
<comment type="similarity">
    <text evidence="1">Belongs to the asp23 family.</text>
</comment>
<gene>
    <name evidence="3" type="ORF">I0Q91_10785</name>
</gene>
<reference evidence="3" key="1">
    <citation type="submission" date="2020-11" db="EMBL/GenBank/DDBJ databases">
        <title>Halonatronomonas betainensis gen. nov., sp. nov. a novel haloalkaliphilic representative of the family Halanaerobiacae capable of betaine degradation.</title>
        <authorList>
            <person name="Boltyanskaya Y."/>
            <person name="Kevbrin V."/>
            <person name="Detkova E."/>
            <person name="Grouzdev D.S."/>
            <person name="Koziaeva V."/>
            <person name="Zhilina T."/>
        </authorList>
    </citation>
    <scope>NUCLEOTIDE SEQUENCE</scope>
    <source>
        <strain evidence="3">Z-7014</strain>
    </source>
</reference>
<name>A0A931AW24_9FIRM</name>